<reference evidence="2" key="1">
    <citation type="submission" date="2022-12" db="EMBL/GenBank/DDBJ databases">
        <authorList>
            <person name="Webb A."/>
        </authorList>
    </citation>
    <scope>NUCLEOTIDE SEQUENCE</scope>
    <source>
        <strain evidence="2">Pd1</strain>
    </source>
</reference>
<dbReference type="EMBL" id="CANTFM010000333">
    <property type="protein sequence ID" value="CAI5718503.1"/>
    <property type="molecule type" value="Genomic_DNA"/>
</dbReference>
<protein>
    <submittedName>
        <fullName evidence="2">Uncharacterized protein</fullName>
    </submittedName>
</protein>
<comment type="caution">
    <text evidence="2">The sequence shown here is derived from an EMBL/GenBank/DDBJ whole genome shotgun (WGS) entry which is preliminary data.</text>
</comment>
<evidence type="ECO:0000256" key="1">
    <source>
        <dbReference type="SAM" id="MobiDB-lite"/>
    </source>
</evidence>
<proteinExistence type="predicted"/>
<evidence type="ECO:0000313" key="2">
    <source>
        <dbReference type="EMBL" id="CAI5718503.1"/>
    </source>
</evidence>
<feature type="region of interest" description="Disordered" evidence="1">
    <location>
        <begin position="53"/>
        <end position="90"/>
    </location>
</feature>
<accession>A0AAV0TCK1</accession>
<dbReference type="AlphaFoldDB" id="A0AAV0TCK1"/>
<keyword evidence="3" id="KW-1185">Reference proteome</keyword>
<sequence length="137" mass="15026">MDQADPATLDPLAALEAEYAAVVAQTSLLSTEISCIHPGDVESACTNIEDEAITADDEDVGGNDGDNTKHSQSESKSEEMSLKRKDNGRLLENKQVAIMKSMQQVKIRPPPWAQAVNMTDEELVNMVTKQLRLKQQN</sequence>
<gene>
    <name evidence="2" type="ORF">PDE001_LOCUS1876</name>
</gene>
<name>A0AAV0TCK1_9STRA</name>
<dbReference type="Proteomes" id="UP001162029">
    <property type="component" value="Unassembled WGS sequence"/>
</dbReference>
<organism evidence="2 3">
    <name type="scientific">Peronospora destructor</name>
    <dbReference type="NCBI Taxonomy" id="86335"/>
    <lineage>
        <taxon>Eukaryota</taxon>
        <taxon>Sar</taxon>
        <taxon>Stramenopiles</taxon>
        <taxon>Oomycota</taxon>
        <taxon>Peronosporomycetes</taxon>
        <taxon>Peronosporales</taxon>
        <taxon>Peronosporaceae</taxon>
        <taxon>Peronospora</taxon>
    </lineage>
</organism>
<evidence type="ECO:0000313" key="3">
    <source>
        <dbReference type="Proteomes" id="UP001162029"/>
    </source>
</evidence>
<feature type="compositionally biased region" description="Basic and acidic residues" evidence="1">
    <location>
        <begin position="66"/>
        <end position="90"/>
    </location>
</feature>